<dbReference type="InterPro" id="IPR023908">
    <property type="entry name" value="xxxLxxG_rpt"/>
</dbReference>
<organism evidence="1 2">
    <name type="scientific">Thermoclostridium caenicola</name>
    <dbReference type="NCBI Taxonomy" id="659425"/>
    <lineage>
        <taxon>Bacteria</taxon>
        <taxon>Bacillati</taxon>
        <taxon>Bacillota</taxon>
        <taxon>Clostridia</taxon>
        <taxon>Eubacteriales</taxon>
        <taxon>Oscillospiraceae</taxon>
        <taxon>Thermoclostridium</taxon>
    </lineage>
</organism>
<gene>
    <name evidence="1" type="ORF">SAMN05444373_100261</name>
</gene>
<dbReference type="RefSeq" id="WP_149677468.1">
    <property type="nucleotide sequence ID" value="NZ_FQZP01000002.1"/>
</dbReference>
<dbReference type="Gene3D" id="1.10.287.950">
    <property type="entry name" value="Methyl-accepting chemotaxis protein"/>
    <property type="match status" value="2"/>
</dbReference>
<name>A0A1M6B4R4_9FIRM</name>
<dbReference type="NCBIfam" id="TIGR03057">
    <property type="entry name" value="xxxLxxG_by_4"/>
    <property type="match status" value="1"/>
</dbReference>
<sequence length="570" mass="60959">MRTRSRIMIVTAVIMVFIMLAGLKSSGIRDGSDLTINAAGVSGNAAVAGDMIETISKDETVYALLNEDGSVRSIYVVNHVKVPRDGLYVDFGDYEKIESLTEDIRPQVEGDRILWDLKASYGDFFYQGKLRGGELPWTFRIQYYLDGNRIEAGDLAGRSGRVEMELLAIPDESAQPYFRERFAMQIQVPVNLNRMTIVSAEGATQVIAGQTNTLTYTVLPGASASFRIVVDAHGFEMDSINIGISAVDFGNTLSAGIFGQGIEDLSQGLEDWVKGAESFRNGLVELSNGTGKLSSGLHELSSGSTELSKGLEGLAQGMRQLDASLESLSGGSGSIRDGLSEMALSGESILAGYQQLAQGIQADLPGEAEKAQLRMLAQYAAAPDSPYAQAGRLAQSLLDQIAGMEQLYQNLTALNAGLSQYTEGVSKLSEEYKGLDQGVSTLSQASRQLQQGVSGLEEGARQLSGGLSALVTGMDRMNENVKSLPGHAQELLDGGLAIKQGIDTALSGLTGRNGKEEKVLSFASPDKGVAHSVQFVLRTPAVKVPEKEKDSTPETAAKKSFWEKLIALFS</sequence>
<reference evidence="1 2" key="1">
    <citation type="submission" date="2016-11" db="EMBL/GenBank/DDBJ databases">
        <authorList>
            <person name="Varghese N."/>
            <person name="Submissions S."/>
        </authorList>
    </citation>
    <scope>NUCLEOTIDE SEQUENCE [LARGE SCALE GENOMIC DNA]</scope>
    <source>
        <strain evidence="1 2">DSM 19027</strain>
    </source>
</reference>
<evidence type="ECO:0000313" key="1">
    <source>
        <dbReference type="EMBL" id="SHI43453.1"/>
    </source>
</evidence>
<dbReference type="EMBL" id="FQZP01000002">
    <property type="protein sequence ID" value="SHI43453.1"/>
    <property type="molecule type" value="Genomic_DNA"/>
</dbReference>
<dbReference type="Proteomes" id="UP000324781">
    <property type="component" value="Unassembled WGS sequence"/>
</dbReference>
<evidence type="ECO:0000313" key="2">
    <source>
        <dbReference type="Proteomes" id="UP000324781"/>
    </source>
</evidence>
<dbReference type="OrthoDB" id="9815841at2"/>
<proteinExistence type="predicted"/>
<keyword evidence="2" id="KW-1185">Reference proteome</keyword>
<accession>A0A1M6B4R4</accession>
<dbReference type="AlphaFoldDB" id="A0A1M6B4R4"/>
<protein>
    <submittedName>
        <fullName evidence="1">X-X-X-Leu-X-X-Gly heptad repeat-containing protein</fullName>
    </submittedName>
</protein>